<accession>A0A7J7KKY4</accession>
<protein>
    <submittedName>
        <fullName evidence="3">Uncharacterized protein</fullName>
    </submittedName>
</protein>
<feature type="region of interest" description="Disordered" evidence="1">
    <location>
        <begin position="27"/>
        <end position="93"/>
    </location>
</feature>
<dbReference type="AlphaFoldDB" id="A0A7J7KKY4"/>
<feature type="signal peptide" evidence="2">
    <location>
        <begin position="1"/>
        <end position="17"/>
    </location>
</feature>
<name>A0A7J7KKY4_BUGNE</name>
<keyword evidence="2" id="KW-0732">Signal</keyword>
<keyword evidence="4" id="KW-1185">Reference proteome</keyword>
<gene>
    <name evidence="3" type="ORF">EB796_002701</name>
</gene>
<feature type="compositionally biased region" description="Low complexity" evidence="1">
    <location>
        <begin position="54"/>
        <end position="80"/>
    </location>
</feature>
<evidence type="ECO:0000256" key="2">
    <source>
        <dbReference type="SAM" id="SignalP"/>
    </source>
</evidence>
<sequence length="93" mass="10934">MKVIAILLAVCLAFAAAANYPRYSRRGSYSRPVHYNNNYNNNYNRPSYGRGYSNTRRGGYNSYNRRSGYNNYNRRTSYGSHRPVHRVSYNTQY</sequence>
<feature type="chain" id="PRO_5029914122" evidence="2">
    <location>
        <begin position="18"/>
        <end position="93"/>
    </location>
</feature>
<feature type="compositionally biased region" description="Low complexity" evidence="1">
    <location>
        <begin position="27"/>
        <end position="44"/>
    </location>
</feature>
<comment type="caution">
    <text evidence="3">The sequence shown here is derived from an EMBL/GenBank/DDBJ whole genome shotgun (WGS) entry which is preliminary data.</text>
</comment>
<evidence type="ECO:0000313" key="4">
    <source>
        <dbReference type="Proteomes" id="UP000593567"/>
    </source>
</evidence>
<dbReference type="Proteomes" id="UP000593567">
    <property type="component" value="Unassembled WGS sequence"/>
</dbReference>
<proteinExistence type="predicted"/>
<evidence type="ECO:0000313" key="3">
    <source>
        <dbReference type="EMBL" id="KAF6038983.1"/>
    </source>
</evidence>
<dbReference type="EMBL" id="VXIV02000320">
    <property type="protein sequence ID" value="KAF6038983.1"/>
    <property type="molecule type" value="Genomic_DNA"/>
</dbReference>
<evidence type="ECO:0000256" key="1">
    <source>
        <dbReference type="SAM" id="MobiDB-lite"/>
    </source>
</evidence>
<reference evidence="3" key="1">
    <citation type="submission" date="2020-06" db="EMBL/GenBank/DDBJ databases">
        <title>Draft genome of Bugula neritina, a colonial animal packing powerful symbionts and potential medicines.</title>
        <authorList>
            <person name="Rayko M."/>
        </authorList>
    </citation>
    <scope>NUCLEOTIDE SEQUENCE [LARGE SCALE GENOMIC DNA]</scope>
    <source>
        <strain evidence="3">Kwan_BN1</strain>
    </source>
</reference>
<organism evidence="3 4">
    <name type="scientific">Bugula neritina</name>
    <name type="common">Brown bryozoan</name>
    <name type="synonym">Sertularia neritina</name>
    <dbReference type="NCBI Taxonomy" id="10212"/>
    <lineage>
        <taxon>Eukaryota</taxon>
        <taxon>Metazoa</taxon>
        <taxon>Spiralia</taxon>
        <taxon>Lophotrochozoa</taxon>
        <taxon>Bryozoa</taxon>
        <taxon>Gymnolaemata</taxon>
        <taxon>Cheilostomatida</taxon>
        <taxon>Flustrina</taxon>
        <taxon>Buguloidea</taxon>
        <taxon>Bugulidae</taxon>
        <taxon>Bugula</taxon>
    </lineage>
</organism>